<dbReference type="Pfam" id="PF08402">
    <property type="entry name" value="TOBE_2"/>
    <property type="match status" value="1"/>
</dbReference>
<evidence type="ECO:0000256" key="3">
    <source>
        <dbReference type="ARBA" id="ARBA00022448"/>
    </source>
</evidence>
<keyword evidence="5 7" id="KW-0067">ATP-binding</keyword>
<dbReference type="PANTHER" id="PTHR42781">
    <property type="entry name" value="SPERMIDINE/PUTRESCINE IMPORT ATP-BINDING PROTEIN POTA"/>
    <property type="match status" value="1"/>
</dbReference>
<dbReference type="PANTHER" id="PTHR42781:SF4">
    <property type="entry name" value="SPERMIDINE_PUTRESCINE IMPORT ATP-BINDING PROTEIN POTA"/>
    <property type="match status" value="1"/>
</dbReference>
<dbReference type="SUPFAM" id="SSF52540">
    <property type="entry name" value="P-loop containing nucleoside triphosphate hydrolases"/>
    <property type="match status" value="1"/>
</dbReference>
<dbReference type="RefSeq" id="WP_090673570.1">
    <property type="nucleotide sequence ID" value="NZ_FNIT01000005.1"/>
</dbReference>
<dbReference type="InterPro" id="IPR027417">
    <property type="entry name" value="P-loop_NTPase"/>
</dbReference>
<dbReference type="AlphaFoldDB" id="A0A1H0IE81"/>
<reference evidence="7 8" key="1">
    <citation type="submission" date="2016-10" db="EMBL/GenBank/DDBJ databases">
        <authorList>
            <person name="de Groot N.N."/>
        </authorList>
    </citation>
    <scope>NUCLEOTIDE SEQUENCE [LARGE SCALE GENOMIC DNA]</scope>
    <source>
        <strain evidence="8">L7-484,KACC 16230,DSM 25025</strain>
    </source>
</reference>
<evidence type="ECO:0000256" key="4">
    <source>
        <dbReference type="ARBA" id="ARBA00022741"/>
    </source>
</evidence>
<organism evidence="7 8">
    <name type="scientific">Aureimonas jatrophae</name>
    <dbReference type="NCBI Taxonomy" id="1166073"/>
    <lineage>
        <taxon>Bacteria</taxon>
        <taxon>Pseudomonadati</taxon>
        <taxon>Pseudomonadota</taxon>
        <taxon>Alphaproteobacteria</taxon>
        <taxon>Hyphomicrobiales</taxon>
        <taxon>Aurantimonadaceae</taxon>
        <taxon>Aureimonas</taxon>
    </lineage>
</organism>
<comment type="subcellular location">
    <subcellularLocation>
        <location evidence="1">Cell inner membrane</location>
        <topology evidence="1">Peripheral membrane protein</topology>
    </subcellularLocation>
</comment>
<dbReference type="GO" id="GO:0005524">
    <property type="term" value="F:ATP binding"/>
    <property type="evidence" value="ECO:0007669"/>
    <property type="project" value="UniProtKB-KW"/>
</dbReference>
<dbReference type="InterPro" id="IPR050093">
    <property type="entry name" value="ABC_SmlMolc_Importer"/>
</dbReference>
<dbReference type="FunFam" id="3.40.50.300:FF:000042">
    <property type="entry name" value="Maltose/maltodextrin ABC transporter, ATP-binding protein"/>
    <property type="match status" value="1"/>
</dbReference>
<keyword evidence="3" id="KW-0813">Transport</keyword>
<sequence>MALPIVLSRLSKRFGSSNAVDDVSLEIQAGEFLALLGPSGCGKTTLLRMIAGFETASEGQILFGDRMVAGHGVHVLPEERNVAIVFQSYALWPHMSVAENVAYPLRVRRRSRADREAKVAEALAAVDLSGFETRRIADLSGGQRQRVALARCLAMDPGIILLDEPLANLDVHLRASMEETFARFHERTGATMVYVTHDQSEAMAMATRVAVMERGRILECAAPATLYGEPAGEAVARFIGDGRIVDAEVLSGDGAGRCRVRLLGTEADIRCPPGRTLRGPGRVCLRAEGLELTAQGAGLAATVRAASFKGAHTRLSVEPLSMPGLVLTVAAPHPVAVGATVSLRVADGWLLPRAASSVAVPVADAARELA</sequence>
<dbReference type="GO" id="GO:0140359">
    <property type="term" value="F:ABC-type transporter activity"/>
    <property type="evidence" value="ECO:0007669"/>
    <property type="project" value="UniProtKB-ARBA"/>
</dbReference>
<dbReference type="STRING" id="1166073.SAMN05192530_10595"/>
<dbReference type="SMART" id="SM00382">
    <property type="entry name" value="AAA"/>
    <property type="match status" value="1"/>
</dbReference>
<evidence type="ECO:0000256" key="1">
    <source>
        <dbReference type="ARBA" id="ARBA00004417"/>
    </source>
</evidence>
<dbReference type="PROSITE" id="PS00211">
    <property type="entry name" value="ABC_TRANSPORTER_1"/>
    <property type="match status" value="1"/>
</dbReference>
<keyword evidence="4" id="KW-0547">Nucleotide-binding</keyword>
<dbReference type="GO" id="GO:0016887">
    <property type="term" value="F:ATP hydrolysis activity"/>
    <property type="evidence" value="ECO:0007669"/>
    <property type="project" value="InterPro"/>
</dbReference>
<comment type="similarity">
    <text evidence="2">Belongs to the ABC transporter superfamily.</text>
</comment>
<keyword evidence="8" id="KW-1185">Reference proteome</keyword>
<dbReference type="InterPro" id="IPR013611">
    <property type="entry name" value="Transp-assoc_OB_typ2"/>
</dbReference>
<evidence type="ECO:0000256" key="2">
    <source>
        <dbReference type="ARBA" id="ARBA00005417"/>
    </source>
</evidence>
<dbReference type="InterPro" id="IPR017871">
    <property type="entry name" value="ABC_transporter-like_CS"/>
</dbReference>
<dbReference type="Proteomes" id="UP000198793">
    <property type="component" value="Unassembled WGS sequence"/>
</dbReference>
<dbReference type="InterPro" id="IPR003593">
    <property type="entry name" value="AAA+_ATPase"/>
</dbReference>
<proteinExistence type="inferred from homology"/>
<evidence type="ECO:0000313" key="7">
    <source>
        <dbReference type="EMBL" id="SDO29708.1"/>
    </source>
</evidence>
<dbReference type="GO" id="GO:0043190">
    <property type="term" value="C:ATP-binding cassette (ABC) transporter complex"/>
    <property type="evidence" value="ECO:0007669"/>
    <property type="project" value="InterPro"/>
</dbReference>
<accession>A0A1H0IE81</accession>
<name>A0A1H0IE81_9HYPH</name>
<gene>
    <name evidence="7" type="ORF">SAMN05192530_10595</name>
</gene>
<feature type="domain" description="ABC transporter" evidence="6">
    <location>
        <begin position="5"/>
        <end position="239"/>
    </location>
</feature>
<dbReference type="PROSITE" id="PS50893">
    <property type="entry name" value="ABC_TRANSPORTER_2"/>
    <property type="match status" value="1"/>
</dbReference>
<evidence type="ECO:0000313" key="8">
    <source>
        <dbReference type="Proteomes" id="UP000198793"/>
    </source>
</evidence>
<protein>
    <submittedName>
        <fullName evidence="7">Carbohydrate ABC transporter ATP-binding protein, CUT1 family</fullName>
    </submittedName>
</protein>
<dbReference type="OrthoDB" id="9802264at2"/>
<dbReference type="EMBL" id="FNIT01000005">
    <property type="protein sequence ID" value="SDO29708.1"/>
    <property type="molecule type" value="Genomic_DNA"/>
</dbReference>
<dbReference type="Gene3D" id="3.40.50.300">
    <property type="entry name" value="P-loop containing nucleotide triphosphate hydrolases"/>
    <property type="match status" value="1"/>
</dbReference>
<dbReference type="InterPro" id="IPR003439">
    <property type="entry name" value="ABC_transporter-like_ATP-bd"/>
</dbReference>
<evidence type="ECO:0000256" key="5">
    <source>
        <dbReference type="ARBA" id="ARBA00022840"/>
    </source>
</evidence>
<evidence type="ECO:0000259" key="6">
    <source>
        <dbReference type="PROSITE" id="PS50893"/>
    </source>
</evidence>
<dbReference type="Pfam" id="PF00005">
    <property type="entry name" value="ABC_tran"/>
    <property type="match status" value="1"/>
</dbReference>